<keyword evidence="4" id="KW-1185">Reference proteome</keyword>
<dbReference type="CDD" id="cd07012">
    <property type="entry name" value="PBP2_Bug_TTT"/>
    <property type="match status" value="1"/>
</dbReference>
<sequence length="326" mass="33832">MRTFTKRLAMLAAAAVVALPVGAATAQSNYPAKPIYIVSSFPPGSISDTLSRVVGEKMGRDLGQSVVVENKPGANGAVGAIYVARAKPDGYTLLMGTNSINAINPSLFKQLNYAPEKDFAPIGMVAEIPAVLVARKGYASGDLAATLADARKRGATMSIATGTATAQVAAAMLGKKAGVKVLNVPYRGEPLGLTDLLGGQVDLMILNLPVAYSYIKNGQIKGLAILADKRAPALPDLPSISESLPGFSIPTGWNALFAPAGTPPAIVQKLAASLAQALKQDDVRKQIEAAPGTMVSFLAPDALTARVEADTRQWAEMIRAAGIEPQ</sequence>
<dbReference type="AlphaFoldDB" id="A0A261SBF1"/>
<dbReference type="PIRSF" id="PIRSF017082">
    <property type="entry name" value="YflP"/>
    <property type="match status" value="1"/>
</dbReference>
<comment type="caution">
    <text evidence="3">The sequence shown here is derived from an EMBL/GenBank/DDBJ whole genome shotgun (WGS) entry which is preliminary data.</text>
</comment>
<protein>
    <recommendedName>
        <fullName evidence="5">ABC transporter substrate-binding protein</fullName>
    </recommendedName>
</protein>
<dbReference type="SUPFAM" id="SSF53850">
    <property type="entry name" value="Periplasmic binding protein-like II"/>
    <property type="match status" value="1"/>
</dbReference>
<dbReference type="InterPro" id="IPR042100">
    <property type="entry name" value="Bug_dom1"/>
</dbReference>
<dbReference type="Pfam" id="PF03401">
    <property type="entry name" value="TctC"/>
    <property type="match status" value="1"/>
</dbReference>
<feature type="signal peptide" evidence="2">
    <location>
        <begin position="1"/>
        <end position="23"/>
    </location>
</feature>
<dbReference type="PANTHER" id="PTHR42928:SF5">
    <property type="entry name" value="BLR1237 PROTEIN"/>
    <property type="match status" value="1"/>
</dbReference>
<name>A0A261SBF1_9BORD</name>
<dbReference type="InterPro" id="IPR005064">
    <property type="entry name" value="BUG"/>
</dbReference>
<proteinExistence type="inferred from homology"/>
<dbReference type="Proteomes" id="UP000216020">
    <property type="component" value="Unassembled WGS sequence"/>
</dbReference>
<evidence type="ECO:0000313" key="4">
    <source>
        <dbReference type="Proteomes" id="UP000216020"/>
    </source>
</evidence>
<feature type="chain" id="PRO_5012695278" description="ABC transporter substrate-binding protein" evidence="2">
    <location>
        <begin position="24"/>
        <end position="326"/>
    </location>
</feature>
<dbReference type="Gene3D" id="3.40.190.10">
    <property type="entry name" value="Periplasmic binding protein-like II"/>
    <property type="match status" value="1"/>
</dbReference>
<evidence type="ECO:0000256" key="1">
    <source>
        <dbReference type="ARBA" id="ARBA00006987"/>
    </source>
</evidence>
<dbReference type="Gene3D" id="3.40.190.150">
    <property type="entry name" value="Bordetella uptake gene, domain 1"/>
    <property type="match status" value="1"/>
</dbReference>
<gene>
    <name evidence="3" type="ORF">CAL29_11120</name>
</gene>
<evidence type="ECO:0008006" key="5">
    <source>
        <dbReference type="Google" id="ProtNLM"/>
    </source>
</evidence>
<reference evidence="4" key="1">
    <citation type="submission" date="2017-05" db="EMBL/GenBank/DDBJ databases">
        <title>Complete and WGS of Bordetella genogroups.</title>
        <authorList>
            <person name="Spilker T."/>
            <person name="Lipuma J."/>
        </authorList>
    </citation>
    <scope>NUCLEOTIDE SEQUENCE [LARGE SCALE GENOMIC DNA]</scope>
    <source>
        <strain evidence="4">AU16122</strain>
    </source>
</reference>
<evidence type="ECO:0000256" key="2">
    <source>
        <dbReference type="SAM" id="SignalP"/>
    </source>
</evidence>
<accession>A0A261SBF1</accession>
<comment type="similarity">
    <text evidence="1">Belongs to the UPF0065 (bug) family.</text>
</comment>
<dbReference type="PANTHER" id="PTHR42928">
    <property type="entry name" value="TRICARBOXYLATE-BINDING PROTEIN"/>
    <property type="match status" value="1"/>
</dbReference>
<dbReference type="OrthoDB" id="9780943at2"/>
<dbReference type="RefSeq" id="WP_094853102.1">
    <property type="nucleotide sequence ID" value="NZ_NEVM01000002.1"/>
</dbReference>
<keyword evidence="2" id="KW-0732">Signal</keyword>
<dbReference type="EMBL" id="NEVM01000002">
    <property type="protein sequence ID" value="OZI34100.1"/>
    <property type="molecule type" value="Genomic_DNA"/>
</dbReference>
<organism evidence="3 4">
    <name type="scientific">Bordetella genomosp. 10</name>
    <dbReference type="NCBI Taxonomy" id="1416804"/>
    <lineage>
        <taxon>Bacteria</taxon>
        <taxon>Pseudomonadati</taxon>
        <taxon>Pseudomonadota</taxon>
        <taxon>Betaproteobacteria</taxon>
        <taxon>Burkholderiales</taxon>
        <taxon>Alcaligenaceae</taxon>
        <taxon>Bordetella</taxon>
    </lineage>
</organism>
<evidence type="ECO:0000313" key="3">
    <source>
        <dbReference type="EMBL" id="OZI34100.1"/>
    </source>
</evidence>